<keyword evidence="3" id="KW-1185">Reference proteome</keyword>
<protein>
    <recommendedName>
        <fullName evidence="4">DUF1266 domain-containing protein</fullName>
    </recommendedName>
</protein>
<proteinExistence type="predicted"/>
<name>A0ABS1IKK4_9GAMM</name>
<dbReference type="PROSITE" id="PS51257">
    <property type="entry name" value="PROKAR_LIPOPROTEIN"/>
    <property type="match status" value="1"/>
</dbReference>
<accession>A0ABS1IKK4</accession>
<dbReference type="RefSeq" id="WP_218465906.1">
    <property type="nucleotide sequence ID" value="NZ_JADRCR010000001.1"/>
</dbReference>
<evidence type="ECO:0000313" key="2">
    <source>
        <dbReference type="EMBL" id="MBK5142204.1"/>
    </source>
</evidence>
<dbReference type="EMBL" id="JADRCR010000001">
    <property type="protein sequence ID" value="MBK5142204.1"/>
    <property type="molecule type" value="Genomic_DNA"/>
</dbReference>
<sequence length="410" mass="46777">MPVDLTKIPPPLSQPKRAGIWYWVALLFIILLGCALLTLLLSQSYKFTDFWLWFCLLGLPFLLWLLLFLYSFYLHGCRQYYVTQWNARRDLRLQQLIDFGQRPLYVLANFIYTQHGKFGNAKGIFKHEISIVSQRPHAGGTAIPHSALPLEHNVSESNFSQRLSTVFQDIKNSFQEKLSELSKIAPLHIRLFIDVPLSEKEILEIFNTVWKTEFHHTSLKVESAEFGYTFLDKWLDNTTNDNALLLTISCHLFSFPQANSAEVATALLLSGCGLIESDKLLIDDLDQNSIAEIFRTEHGSNLDKILNNVLLWGDKSQLPLTTMWYSNISPEAIVEATSYFNKNKITIDNNLNIDFSLGYAGHCAYWLSLAIAIEQAIDWQEKQLILCGKSEISASVVSKYNPNQNMKDAS</sequence>
<gene>
    <name evidence="2" type="ORF">I2494_00465</name>
</gene>
<comment type="caution">
    <text evidence="2">The sequence shown here is derived from an EMBL/GenBank/DDBJ whole genome shotgun (WGS) entry which is preliminary data.</text>
</comment>
<organism evidence="2 3">
    <name type="scientific">Limnobaculum allomyrinae</name>
    <dbReference type="NCBI Taxonomy" id="2791986"/>
    <lineage>
        <taxon>Bacteria</taxon>
        <taxon>Pseudomonadati</taxon>
        <taxon>Pseudomonadota</taxon>
        <taxon>Gammaproteobacteria</taxon>
        <taxon>Enterobacterales</taxon>
        <taxon>Budviciaceae</taxon>
        <taxon>Limnobaculum</taxon>
    </lineage>
</organism>
<evidence type="ECO:0000256" key="1">
    <source>
        <dbReference type="SAM" id="Phobius"/>
    </source>
</evidence>
<dbReference type="Proteomes" id="UP001296921">
    <property type="component" value="Unassembled WGS sequence"/>
</dbReference>
<keyword evidence="1" id="KW-1133">Transmembrane helix</keyword>
<keyword evidence="1" id="KW-0472">Membrane</keyword>
<reference evidence="2 3" key="1">
    <citation type="submission" date="2020-11" db="EMBL/GenBank/DDBJ databases">
        <title>Insectihabitans protaetiae gen. nov. sp. nov. and Insectihabitans allomyrinae sp. nov., isolated from larvae of Protaetia brevitarsis seulensis and Allomyrina dichotoma, respectively.</title>
        <authorList>
            <person name="Lee S.D."/>
            <person name="Byeon Y.-S."/>
            <person name="Kim S.-M."/>
            <person name="Yang H.L."/>
            <person name="Kim I.S."/>
        </authorList>
    </citation>
    <scope>NUCLEOTIDE SEQUENCE [LARGE SCALE GENOMIC DNA]</scope>
    <source>
        <strain evidence="2 3">BWR-B9</strain>
    </source>
</reference>
<keyword evidence="1" id="KW-0812">Transmembrane</keyword>
<feature type="transmembrane region" description="Helical" evidence="1">
    <location>
        <begin position="50"/>
        <end position="73"/>
    </location>
</feature>
<evidence type="ECO:0000313" key="3">
    <source>
        <dbReference type="Proteomes" id="UP001296921"/>
    </source>
</evidence>
<evidence type="ECO:0008006" key="4">
    <source>
        <dbReference type="Google" id="ProtNLM"/>
    </source>
</evidence>
<feature type="transmembrane region" description="Helical" evidence="1">
    <location>
        <begin position="20"/>
        <end position="41"/>
    </location>
</feature>